<dbReference type="EMBL" id="BAAAUD010000101">
    <property type="protein sequence ID" value="GAA2971083.1"/>
    <property type="molecule type" value="Genomic_DNA"/>
</dbReference>
<feature type="transmembrane region" description="Helical" evidence="2">
    <location>
        <begin position="134"/>
        <end position="160"/>
    </location>
</feature>
<keyword evidence="2" id="KW-0812">Transmembrane</keyword>
<accession>A0ABN3XQD3</accession>
<feature type="region of interest" description="Disordered" evidence="1">
    <location>
        <begin position="15"/>
        <end position="46"/>
    </location>
</feature>
<proteinExistence type="predicted"/>
<evidence type="ECO:0000256" key="1">
    <source>
        <dbReference type="SAM" id="MobiDB-lite"/>
    </source>
</evidence>
<feature type="transmembrane region" description="Helical" evidence="2">
    <location>
        <begin position="210"/>
        <end position="230"/>
    </location>
</feature>
<dbReference type="Pfam" id="PF10935">
    <property type="entry name" value="DUF2637"/>
    <property type="match status" value="1"/>
</dbReference>
<evidence type="ECO:0000313" key="3">
    <source>
        <dbReference type="EMBL" id="GAA2971083.1"/>
    </source>
</evidence>
<keyword evidence="2" id="KW-0472">Membrane</keyword>
<evidence type="ECO:0000313" key="4">
    <source>
        <dbReference type="Proteomes" id="UP001500403"/>
    </source>
</evidence>
<reference evidence="3 4" key="1">
    <citation type="journal article" date="2019" name="Int. J. Syst. Evol. Microbiol.">
        <title>The Global Catalogue of Microorganisms (GCM) 10K type strain sequencing project: providing services to taxonomists for standard genome sequencing and annotation.</title>
        <authorList>
            <consortium name="The Broad Institute Genomics Platform"/>
            <consortium name="The Broad Institute Genome Sequencing Center for Infectious Disease"/>
            <person name="Wu L."/>
            <person name="Ma J."/>
        </authorList>
    </citation>
    <scope>NUCLEOTIDE SEQUENCE [LARGE SCALE GENOMIC DNA]</scope>
    <source>
        <strain evidence="3 4">JCM 9088</strain>
    </source>
</reference>
<gene>
    <name evidence="3" type="ORF">GCM10010446_64840</name>
</gene>
<name>A0ABN3XQD3_9ACTN</name>
<feature type="region of interest" description="Disordered" evidence="1">
    <location>
        <begin position="78"/>
        <end position="98"/>
    </location>
</feature>
<organism evidence="3 4">
    <name type="scientific">Streptomyces enissocaesilis</name>
    <dbReference type="NCBI Taxonomy" id="332589"/>
    <lineage>
        <taxon>Bacteria</taxon>
        <taxon>Bacillati</taxon>
        <taxon>Actinomycetota</taxon>
        <taxon>Actinomycetes</taxon>
        <taxon>Kitasatosporales</taxon>
        <taxon>Streptomycetaceae</taxon>
        <taxon>Streptomyces</taxon>
        <taxon>Streptomyces rochei group</taxon>
    </lineage>
</organism>
<dbReference type="InterPro" id="IPR021235">
    <property type="entry name" value="DUF2637"/>
</dbReference>
<comment type="caution">
    <text evidence="3">The sequence shown here is derived from an EMBL/GenBank/DDBJ whole genome shotgun (WGS) entry which is preliminary data.</text>
</comment>
<protein>
    <submittedName>
        <fullName evidence="3">DUF2637 domain-containing protein</fullName>
    </submittedName>
</protein>
<dbReference type="Proteomes" id="UP001500403">
    <property type="component" value="Unassembled WGS sequence"/>
</dbReference>
<sequence>MFGVVSPTCSLFMGESRGRHSRVDPPTPAGPLGDWSHPADSPPPGGVRERAVPLVEQLDVHWDPAEELAYLLHETIGTEKTEGPPPADTGELPSAEGAGAPLAGLAEITAELAPLRPSPSRRRRAPRKKKHATGALRTMSFLLAALGAVVVSMVCVFGGMVAYDPLRHLAQYRTSGVTAGWWPLLVYGPWTAASLSILRAALHRRRAAHSWAVVLLFSSVSMLLCVAQAPRTPVDATTAALPSLAALACFQQLVRQITLTRPPRQTHPRHRDPKAPPQRPAQHTSTTP</sequence>
<keyword evidence="2" id="KW-1133">Transmembrane helix</keyword>
<evidence type="ECO:0000256" key="2">
    <source>
        <dbReference type="SAM" id="Phobius"/>
    </source>
</evidence>
<keyword evidence="4" id="KW-1185">Reference proteome</keyword>
<feature type="transmembrane region" description="Helical" evidence="2">
    <location>
        <begin position="180"/>
        <end position="198"/>
    </location>
</feature>
<feature type="region of interest" description="Disordered" evidence="1">
    <location>
        <begin position="260"/>
        <end position="288"/>
    </location>
</feature>